<evidence type="ECO:0000256" key="1">
    <source>
        <dbReference type="SAM" id="Phobius"/>
    </source>
</evidence>
<keyword evidence="1" id="KW-0472">Membrane</keyword>
<evidence type="ECO:0000313" key="2">
    <source>
        <dbReference type="Proteomes" id="UP000887565"/>
    </source>
</evidence>
<feature type="transmembrane region" description="Helical" evidence="1">
    <location>
        <begin position="54"/>
        <end position="74"/>
    </location>
</feature>
<sequence>SIVLVVSLIVWLIGALLILAVLFTCTIVTCRGCCCFITALALKEGITYLLMRHFIAAALVPLGCLLTWIGYALFHCAWGAHLLDEEEVKMKVYRDPEQQQRVYEQPPFALPPTQPLELHDGSPFRVNVEEVVIPDHNPRDAGYWKFVGDDAWQNKCSRDTLQ</sequence>
<keyword evidence="1" id="KW-0812">Transmembrane</keyword>
<name>A0A915HQF1_ROMCU</name>
<accession>A0A915HQF1</accession>
<reference evidence="3" key="1">
    <citation type="submission" date="2022-11" db="UniProtKB">
        <authorList>
            <consortium name="WormBaseParasite"/>
        </authorList>
    </citation>
    <scope>IDENTIFICATION</scope>
</reference>
<proteinExistence type="predicted"/>
<dbReference type="WBParaSite" id="nRc.2.0.1.t04168-RA">
    <property type="protein sequence ID" value="nRc.2.0.1.t04168-RA"/>
    <property type="gene ID" value="nRc.2.0.1.g04168"/>
</dbReference>
<dbReference type="AlphaFoldDB" id="A0A915HQF1"/>
<feature type="transmembrane region" description="Helical" evidence="1">
    <location>
        <begin position="12"/>
        <end position="42"/>
    </location>
</feature>
<evidence type="ECO:0000313" key="3">
    <source>
        <dbReference type="WBParaSite" id="nRc.2.0.1.t04168-RA"/>
    </source>
</evidence>
<dbReference type="Proteomes" id="UP000887565">
    <property type="component" value="Unplaced"/>
</dbReference>
<organism evidence="2 3">
    <name type="scientific">Romanomermis culicivorax</name>
    <name type="common">Nematode worm</name>
    <dbReference type="NCBI Taxonomy" id="13658"/>
    <lineage>
        <taxon>Eukaryota</taxon>
        <taxon>Metazoa</taxon>
        <taxon>Ecdysozoa</taxon>
        <taxon>Nematoda</taxon>
        <taxon>Enoplea</taxon>
        <taxon>Dorylaimia</taxon>
        <taxon>Mermithida</taxon>
        <taxon>Mermithoidea</taxon>
        <taxon>Mermithidae</taxon>
        <taxon>Romanomermis</taxon>
    </lineage>
</organism>
<keyword evidence="2" id="KW-1185">Reference proteome</keyword>
<protein>
    <submittedName>
        <fullName evidence="3">Uncharacterized protein</fullName>
    </submittedName>
</protein>
<keyword evidence="1" id="KW-1133">Transmembrane helix</keyword>